<gene>
    <name evidence="1" type="ORF">DFR67_103168</name>
</gene>
<protein>
    <submittedName>
        <fullName evidence="1">Uncharacterized protein</fullName>
    </submittedName>
</protein>
<sequence length="166" mass="17972">MVDGDVAEVGTTIHAGWHVNGIHVNIATGYGLHAGALAGPFKRWAHKERIARKSWDATFTNILHAIAGMTTGDRVDHVFEASEHVDSIAECLNLPDDWYLATEYRTREHHVVANAPRPDHTHAVVPETTATRRSEGSAGITRLFADAGVGTGHALELSDYDDGPGF</sequence>
<proteinExistence type="predicted"/>
<name>A0A318RT67_WILLI</name>
<evidence type="ECO:0000313" key="2">
    <source>
        <dbReference type="Proteomes" id="UP000247591"/>
    </source>
</evidence>
<dbReference type="Proteomes" id="UP000247591">
    <property type="component" value="Unassembled WGS sequence"/>
</dbReference>
<organism evidence="1 2">
    <name type="scientific">Williamsia limnetica</name>
    <dbReference type="NCBI Taxonomy" id="882452"/>
    <lineage>
        <taxon>Bacteria</taxon>
        <taxon>Bacillati</taxon>
        <taxon>Actinomycetota</taxon>
        <taxon>Actinomycetes</taxon>
        <taxon>Mycobacteriales</taxon>
        <taxon>Nocardiaceae</taxon>
        <taxon>Williamsia</taxon>
    </lineage>
</organism>
<evidence type="ECO:0000313" key="1">
    <source>
        <dbReference type="EMBL" id="PYE19257.1"/>
    </source>
</evidence>
<accession>A0A318RT67</accession>
<dbReference type="EMBL" id="QJSP01000003">
    <property type="protein sequence ID" value="PYE19257.1"/>
    <property type="molecule type" value="Genomic_DNA"/>
</dbReference>
<keyword evidence="2" id="KW-1185">Reference proteome</keyword>
<dbReference type="AlphaFoldDB" id="A0A318RT67"/>
<comment type="caution">
    <text evidence="1">The sequence shown here is derived from an EMBL/GenBank/DDBJ whole genome shotgun (WGS) entry which is preliminary data.</text>
</comment>
<reference evidence="1 2" key="1">
    <citation type="submission" date="2018-06" db="EMBL/GenBank/DDBJ databases">
        <title>Genomic Encyclopedia of Type Strains, Phase IV (KMG-IV): sequencing the most valuable type-strain genomes for metagenomic binning, comparative biology and taxonomic classification.</title>
        <authorList>
            <person name="Goeker M."/>
        </authorList>
    </citation>
    <scope>NUCLEOTIDE SEQUENCE [LARGE SCALE GENOMIC DNA]</scope>
    <source>
        <strain evidence="1 2">DSM 45521</strain>
    </source>
</reference>
<dbReference type="RefSeq" id="WP_245937752.1">
    <property type="nucleotide sequence ID" value="NZ_QJSP01000003.1"/>
</dbReference>